<evidence type="ECO:0000256" key="1">
    <source>
        <dbReference type="ARBA" id="ARBA00022515"/>
    </source>
</evidence>
<evidence type="ECO:0000256" key="5">
    <source>
        <dbReference type="ARBA" id="ARBA00022806"/>
    </source>
</evidence>
<dbReference type="AlphaFoldDB" id="A0A382JXG7"/>
<dbReference type="PANTHER" id="PTHR30153:SF2">
    <property type="entry name" value="REPLICATIVE DNA HELICASE"/>
    <property type="match status" value="1"/>
</dbReference>
<keyword evidence="7" id="KW-0238">DNA-binding</keyword>
<keyword evidence="2" id="KW-0235">DNA replication</keyword>
<keyword evidence="3" id="KW-0547">Nucleotide-binding</keyword>
<dbReference type="GO" id="GO:0003678">
    <property type="term" value="F:DNA helicase activity"/>
    <property type="evidence" value="ECO:0007669"/>
    <property type="project" value="InterPro"/>
</dbReference>
<evidence type="ECO:0000256" key="4">
    <source>
        <dbReference type="ARBA" id="ARBA00022801"/>
    </source>
</evidence>
<dbReference type="InterPro" id="IPR016136">
    <property type="entry name" value="DNA_helicase_N/primase_C"/>
</dbReference>
<keyword evidence="8" id="KW-0413">Isomerase</keyword>
<reference evidence="10" key="1">
    <citation type="submission" date="2018-05" db="EMBL/GenBank/DDBJ databases">
        <authorList>
            <person name="Lanie J.A."/>
            <person name="Ng W.-L."/>
            <person name="Kazmierczak K.M."/>
            <person name="Andrzejewski T.M."/>
            <person name="Davidsen T.M."/>
            <person name="Wayne K.J."/>
            <person name="Tettelin H."/>
            <person name="Glass J.I."/>
            <person name="Rusch D."/>
            <person name="Podicherti R."/>
            <person name="Tsui H.-C.T."/>
            <person name="Winkler M.E."/>
        </authorList>
    </citation>
    <scope>NUCLEOTIDE SEQUENCE</scope>
</reference>
<dbReference type="GO" id="GO:0005524">
    <property type="term" value="F:ATP binding"/>
    <property type="evidence" value="ECO:0007669"/>
    <property type="project" value="UniProtKB-KW"/>
</dbReference>
<accession>A0A382JXG7</accession>
<feature type="non-terminal residue" evidence="10">
    <location>
        <position position="173"/>
    </location>
</feature>
<dbReference type="EMBL" id="UINC01076883">
    <property type="protein sequence ID" value="SVC16469.1"/>
    <property type="molecule type" value="Genomic_DNA"/>
</dbReference>
<evidence type="ECO:0000256" key="6">
    <source>
        <dbReference type="ARBA" id="ARBA00022840"/>
    </source>
</evidence>
<name>A0A382JXG7_9ZZZZ</name>
<dbReference type="Pfam" id="PF00772">
    <property type="entry name" value="DnaB"/>
    <property type="match status" value="1"/>
</dbReference>
<dbReference type="InterPro" id="IPR007693">
    <property type="entry name" value="DNA_helicase_DnaB-like_N"/>
</dbReference>
<evidence type="ECO:0000313" key="10">
    <source>
        <dbReference type="EMBL" id="SVC16469.1"/>
    </source>
</evidence>
<keyword evidence="4" id="KW-0378">Hydrolase</keyword>
<dbReference type="SUPFAM" id="SSF48024">
    <property type="entry name" value="N-terminal domain of DnaB helicase"/>
    <property type="match status" value="1"/>
</dbReference>
<sequence length="173" mass="19499">MAQAVSQISLDKLPPYNLEAEQSVIGACFKAEDALSKALEILSEDDFYKVSHQTVFRNMRALFEVNQPIDMLGLADRMRQSNELEPAGGIDYLSQLEDFVPTATAVTHHAKIVRDKKILRDLITTATEIVTNSYNESDGAEEILDLAEKSIFEISEKRTRRSFFSLNEVVKEN</sequence>
<protein>
    <recommendedName>
        <fullName evidence="9">DNA helicase DnaB-like N-terminal domain-containing protein</fullName>
    </recommendedName>
</protein>
<evidence type="ECO:0000256" key="3">
    <source>
        <dbReference type="ARBA" id="ARBA00022741"/>
    </source>
</evidence>
<dbReference type="Gene3D" id="1.10.860.10">
    <property type="entry name" value="DNAb Helicase, Chain A"/>
    <property type="match status" value="1"/>
</dbReference>
<feature type="domain" description="DNA helicase DnaB-like N-terminal" evidence="9">
    <location>
        <begin position="14"/>
        <end position="115"/>
    </location>
</feature>
<evidence type="ECO:0000256" key="2">
    <source>
        <dbReference type="ARBA" id="ARBA00022705"/>
    </source>
</evidence>
<organism evidence="10">
    <name type="scientific">marine metagenome</name>
    <dbReference type="NCBI Taxonomy" id="408172"/>
    <lineage>
        <taxon>unclassified sequences</taxon>
        <taxon>metagenomes</taxon>
        <taxon>ecological metagenomes</taxon>
    </lineage>
</organism>
<evidence type="ECO:0000256" key="8">
    <source>
        <dbReference type="ARBA" id="ARBA00023235"/>
    </source>
</evidence>
<dbReference type="GO" id="GO:0003677">
    <property type="term" value="F:DNA binding"/>
    <property type="evidence" value="ECO:0007669"/>
    <property type="project" value="UniProtKB-KW"/>
</dbReference>
<evidence type="ECO:0000256" key="7">
    <source>
        <dbReference type="ARBA" id="ARBA00023125"/>
    </source>
</evidence>
<dbReference type="GO" id="GO:0005829">
    <property type="term" value="C:cytosol"/>
    <property type="evidence" value="ECO:0007669"/>
    <property type="project" value="TreeGrafter"/>
</dbReference>
<keyword evidence="5" id="KW-0347">Helicase</keyword>
<dbReference type="FunFam" id="1.10.860.10:FF:000001">
    <property type="entry name" value="Replicative DNA helicase"/>
    <property type="match status" value="1"/>
</dbReference>
<dbReference type="PANTHER" id="PTHR30153">
    <property type="entry name" value="REPLICATIVE DNA HELICASE DNAB"/>
    <property type="match status" value="1"/>
</dbReference>
<dbReference type="GO" id="GO:1990077">
    <property type="term" value="C:primosome complex"/>
    <property type="evidence" value="ECO:0007669"/>
    <property type="project" value="UniProtKB-KW"/>
</dbReference>
<proteinExistence type="predicted"/>
<keyword evidence="1" id="KW-0639">Primosome</keyword>
<dbReference type="GO" id="GO:0006269">
    <property type="term" value="P:DNA replication, synthesis of primer"/>
    <property type="evidence" value="ECO:0007669"/>
    <property type="project" value="UniProtKB-KW"/>
</dbReference>
<keyword evidence="6" id="KW-0067">ATP-binding</keyword>
<dbReference type="InterPro" id="IPR036185">
    <property type="entry name" value="DNA_heli_DnaB-like_N_sf"/>
</dbReference>
<evidence type="ECO:0000259" key="9">
    <source>
        <dbReference type="Pfam" id="PF00772"/>
    </source>
</evidence>
<gene>
    <name evidence="10" type="ORF">METZ01_LOCUS269323</name>
</gene>
<dbReference type="GO" id="GO:0016787">
    <property type="term" value="F:hydrolase activity"/>
    <property type="evidence" value="ECO:0007669"/>
    <property type="project" value="UniProtKB-KW"/>
</dbReference>